<keyword evidence="3 5" id="KW-0238">DNA-binding</keyword>
<evidence type="ECO:0000256" key="2">
    <source>
        <dbReference type="ARBA" id="ARBA00023015"/>
    </source>
</evidence>
<name>A0A4R4TPY6_9ACTN</name>
<dbReference type="InterPro" id="IPR001647">
    <property type="entry name" value="HTH_TetR"/>
</dbReference>
<dbReference type="PANTHER" id="PTHR30055">
    <property type="entry name" value="HTH-TYPE TRANSCRIPTIONAL REGULATOR RUTR"/>
    <property type="match status" value="1"/>
</dbReference>
<keyword evidence="8" id="KW-1185">Reference proteome</keyword>
<dbReference type="SUPFAM" id="SSF46689">
    <property type="entry name" value="Homeodomain-like"/>
    <property type="match status" value="1"/>
</dbReference>
<dbReference type="InterPro" id="IPR039538">
    <property type="entry name" value="BetI_C"/>
</dbReference>
<keyword evidence="2" id="KW-0805">Transcription regulation</keyword>
<dbReference type="OrthoDB" id="7252896at2"/>
<dbReference type="InterPro" id="IPR050109">
    <property type="entry name" value="HTH-type_TetR-like_transc_reg"/>
</dbReference>
<feature type="DNA-binding region" description="H-T-H motif" evidence="5">
    <location>
        <begin position="39"/>
        <end position="58"/>
    </location>
</feature>
<evidence type="ECO:0000256" key="4">
    <source>
        <dbReference type="ARBA" id="ARBA00023163"/>
    </source>
</evidence>
<sequence>MTEETPQGPIPRVPRDEVRRRLLAAAARVFAERGYADSRLADIARAAGFTKGAVYSNFGSKQELFGAILGEGSADELAAVRAGVGENDGPAEAVEHAAGLVAGRIVAADERGQLGLEFAAQAARDEGIRAILVPLRRAQREAAAGSFAEVAERTGARPRVSPEVAALILHCLSNGLSNEHLVDPESVGPEQVREALTTVLGLLVRP</sequence>
<dbReference type="Pfam" id="PF13977">
    <property type="entry name" value="TetR_C_6"/>
    <property type="match status" value="1"/>
</dbReference>
<keyword evidence="4" id="KW-0804">Transcription</keyword>
<dbReference type="SUPFAM" id="SSF48498">
    <property type="entry name" value="Tetracyclin repressor-like, C-terminal domain"/>
    <property type="match status" value="1"/>
</dbReference>
<dbReference type="AlphaFoldDB" id="A0A4R4TPY6"/>
<dbReference type="InterPro" id="IPR009057">
    <property type="entry name" value="Homeodomain-like_sf"/>
</dbReference>
<evidence type="ECO:0000313" key="7">
    <source>
        <dbReference type="EMBL" id="TDC78014.1"/>
    </source>
</evidence>
<proteinExistence type="predicted"/>
<evidence type="ECO:0000259" key="6">
    <source>
        <dbReference type="PROSITE" id="PS50977"/>
    </source>
</evidence>
<keyword evidence="1" id="KW-0678">Repressor</keyword>
<feature type="domain" description="HTH tetR-type" evidence="6">
    <location>
        <begin position="16"/>
        <end position="76"/>
    </location>
</feature>
<dbReference type="InterPro" id="IPR036271">
    <property type="entry name" value="Tet_transcr_reg_TetR-rel_C_sf"/>
</dbReference>
<dbReference type="Pfam" id="PF00440">
    <property type="entry name" value="TetR_N"/>
    <property type="match status" value="1"/>
</dbReference>
<gene>
    <name evidence="7" type="ORF">E1283_05945</name>
</gene>
<evidence type="ECO:0000256" key="1">
    <source>
        <dbReference type="ARBA" id="ARBA00022491"/>
    </source>
</evidence>
<reference evidence="7 8" key="1">
    <citation type="submission" date="2019-03" db="EMBL/GenBank/DDBJ databases">
        <title>Draft genome sequences of novel Actinobacteria.</title>
        <authorList>
            <person name="Sahin N."/>
            <person name="Ay H."/>
            <person name="Saygin H."/>
        </authorList>
    </citation>
    <scope>NUCLEOTIDE SEQUENCE [LARGE SCALE GENOMIC DNA]</scope>
    <source>
        <strain evidence="7 8">DSM 41900</strain>
    </source>
</reference>
<dbReference type="GO" id="GO:0000976">
    <property type="term" value="F:transcription cis-regulatory region binding"/>
    <property type="evidence" value="ECO:0007669"/>
    <property type="project" value="TreeGrafter"/>
</dbReference>
<comment type="caution">
    <text evidence="7">The sequence shown here is derived from an EMBL/GenBank/DDBJ whole genome shotgun (WGS) entry which is preliminary data.</text>
</comment>
<dbReference type="Proteomes" id="UP000295345">
    <property type="component" value="Unassembled WGS sequence"/>
</dbReference>
<evidence type="ECO:0000256" key="3">
    <source>
        <dbReference type="ARBA" id="ARBA00023125"/>
    </source>
</evidence>
<accession>A0A4R4TPY6</accession>
<dbReference type="PROSITE" id="PS50977">
    <property type="entry name" value="HTH_TETR_2"/>
    <property type="match status" value="1"/>
</dbReference>
<dbReference type="PRINTS" id="PR00455">
    <property type="entry name" value="HTHTETR"/>
</dbReference>
<dbReference type="PANTHER" id="PTHR30055:SF234">
    <property type="entry name" value="HTH-TYPE TRANSCRIPTIONAL REGULATOR BETI"/>
    <property type="match status" value="1"/>
</dbReference>
<dbReference type="GO" id="GO:0003700">
    <property type="term" value="F:DNA-binding transcription factor activity"/>
    <property type="evidence" value="ECO:0007669"/>
    <property type="project" value="TreeGrafter"/>
</dbReference>
<dbReference type="RefSeq" id="WP_132816819.1">
    <property type="nucleotide sequence ID" value="NZ_SMKI01000041.1"/>
</dbReference>
<protein>
    <submittedName>
        <fullName evidence="7">TetR family transcriptional regulator</fullName>
    </submittedName>
</protein>
<dbReference type="EMBL" id="SMKI01000041">
    <property type="protein sequence ID" value="TDC78014.1"/>
    <property type="molecule type" value="Genomic_DNA"/>
</dbReference>
<evidence type="ECO:0000256" key="5">
    <source>
        <dbReference type="PROSITE-ProRule" id="PRU00335"/>
    </source>
</evidence>
<dbReference type="Gene3D" id="1.10.357.10">
    <property type="entry name" value="Tetracycline Repressor, domain 2"/>
    <property type="match status" value="1"/>
</dbReference>
<evidence type="ECO:0000313" key="8">
    <source>
        <dbReference type="Proteomes" id="UP000295345"/>
    </source>
</evidence>
<organism evidence="7 8">
    <name type="scientific">Streptomyces hainanensis</name>
    <dbReference type="NCBI Taxonomy" id="402648"/>
    <lineage>
        <taxon>Bacteria</taxon>
        <taxon>Bacillati</taxon>
        <taxon>Actinomycetota</taxon>
        <taxon>Actinomycetes</taxon>
        <taxon>Kitasatosporales</taxon>
        <taxon>Streptomycetaceae</taxon>
        <taxon>Streptomyces</taxon>
    </lineage>
</organism>